<reference evidence="2" key="1">
    <citation type="journal article" date="2013" name="Genetics">
        <title>The draft genome and transcriptome of Panagrellus redivivus are shaped by the harsh demands of a free-living lifestyle.</title>
        <authorList>
            <person name="Srinivasan J."/>
            <person name="Dillman A.R."/>
            <person name="Macchietto M.G."/>
            <person name="Heikkinen L."/>
            <person name="Lakso M."/>
            <person name="Fracchia K.M."/>
            <person name="Antoshechkin I."/>
            <person name="Mortazavi A."/>
            <person name="Wong G."/>
            <person name="Sternberg P.W."/>
        </authorList>
    </citation>
    <scope>NUCLEOTIDE SEQUENCE [LARGE SCALE GENOMIC DNA]</scope>
    <source>
        <strain evidence="2">MT8872</strain>
    </source>
</reference>
<organism evidence="2 3">
    <name type="scientific">Panagrellus redivivus</name>
    <name type="common">Microworm</name>
    <dbReference type="NCBI Taxonomy" id="6233"/>
    <lineage>
        <taxon>Eukaryota</taxon>
        <taxon>Metazoa</taxon>
        <taxon>Ecdysozoa</taxon>
        <taxon>Nematoda</taxon>
        <taxon>Chromadorea</taxon>
        <taxon>Rhabditida</taxon>
        <taxon>Tylenchina</taxon>
        <taxon>Panagrolaimomorpha</taxon>
        <taxon>Panagrolaimoidea</taxon>
        <taxon>Panagrolaimidae</taxon>
        <taxon>Panagrellus</taxon>
    </lineage>
</organism>
<name>A0A7E4UNE4_PANRE</name>
<feature type="region of interest" description="Disordered" evidence="1">
    <location>
        <begin position="1"/>
        <end position="22"/>
    </location>
</feature>
<keyword evidence="2" id="KW-1185">Reference proteome</keyword>
<sequence length="273" mass="31263">MSTRKRNRVPSASEDEISDSDATGKKTALDLPVFQFRDLVVALEEVCGDELSKLTAGTSIAKLVEKHDKLKPFEELVNNPAFPQQWKALYAAATRPKNLTLADANSYLKRFLGQGETVTFFDGYPANPRRAIDYYVAAKRKPNMTVLESAQIRKQYKNDPDIEKYKKQGEADRVRFVGELKAFLEANESRLTDEQKKYIDHRIKVIEPVVKSPGPKKEKKEKKPKKTALEWFAEVNAAEFSKYEGEKREKRILKKFSKLSEAELIIYEKLANK</sequence>
<protein>
    <submittedName>
        <fullName evidence="3">HMG box domain-containing protein</fullName>
    </submittedName>
</protein>
<proteinExistence type="predicted"/>
<evidence type="ECO:0000256" key="1">
    <source>
        <dbReference type="SAM" id="MobiDB-lite"/>
    </source>
</evidence>
<dbReference type="WBParaSite" id="Pan_g10550.t1">
    <property type="protein sequence ID" value="Pan_g10550.t1"/>
    <property type="gene ID" value="Pan_g10550"/>
</dbReference>
<accession>A0A7E4UNE4</accession>
<dbReference type="Proteomes" id="UP000492821">
    <property type="component" value="Unassembled WGS sequence"/>
</dbReference>
<evidence type="ECO:0000313" key="3">
    <source>
        <dbReference type="WBParaSite" id="Pan_g10550.t1"/>
    </source>
</evidence>
<reference evidence="3" key="2">
    <citation type="submission" date="2020-10" db="UniProtKB">
        <authorList>
            <consortium name="WormBaseParasite"/>
        </authorList>
    </citation>
    <scope>IDENTIFICATION</scope>
</reference>
<evidence type="ECO:0000313" key="2">
    <source>
        <dbReference type="Proteomes" id="UP000492821"/>
    </source>
</evidence>
<dbReference type="AlphaFoldDB" id="A0A7E4UNE4"/>